<dbReference type="SUPFAM" id="SSF46785">
    <property type="entry name" value="Winged helix' DNA-binding domain"/>
    <property type="match status" value="1"/>
</dbReference>
<organism evidence="6 7">
    <name type="scientific">Celeribacter arenosi</name>
    <dbReference type="NCBI Taxonomy" id="792649"/>
    <lineage>
        <taxon>Bacteria</taxon>
        <taxon>Pseudomonadati</taxon>
        <taxon>Pseudomonadota</taxon>
        <taxon>Alphaproteobacteria</taxon>
        <taxon>Rhodobacterales</taxon>
        <taxon>Roseobacteraceae</taxon>
        <taxon>Celeribacter</taxon>
    </lineage>
</organism>
<keyword evidence="7" id="KW-1185">Reference proteome</keyword>
<dbReference type="Pfam" id="PF00126">
    <property type="entry name" value="HTH_1"/>
    <property type="match status" value="1"/>
</dbReference>
<sequence length="301" mass="33708">MDCSPHKLDWSLVRVFVAVADAGSLSGAARNLAMSQPTVGRHIHALESDLGVTLFSRQPAGMEPTPAAQKLLPAARDMLEAAGRFTLSAAGEEGDLAGTVRITASNIVSHYVLPPILAELRRREPLIEIELVPSDSTENLLFREADIALRMYRPRQLDMITRHIGDVEMGTFASRDYLDRRGRPQRIEDLAQHDLIGFDRSDLMLKAMSQMGIAMRREDFPMRIDNQTVYWELVRAGCGVGFGQKKIARADPRLEAVLPDFVIPPLPIWLTTHEVLRHTPRISRVWQHLDESLTTYLAQVS</sequence>
<evidence type="ECO:0000256" key="1">
    <source>
        <dbReference type="ARBA" id="ARBA00009437"/>
    </source>
</evidence>
<dbReference type="InterPro" id="IPR000847">
    <property type="entry name" value="LysR_HTH_N"/>
</dbReference>
<dbReference type="InterPro" id="IPR058163">
    <property type="entry name" value="LysR-type_TF_proteobact-type"/>
</dbReference>
<dbReference type="Pfam" id="PF03466">
    <property type="entry name" value="LysR_substrate"/>
    <property type="match status" value="1"/>
</dbReference>
<keyword evidence="4" id="KW-0804">Transcription</keyword>
<proteinExistence type="inferred from homology"/>
<name>A0ABP7K044_9RHOB</name>
<protein>
    <submittedName>
        <fullName evidence="6">LysR family transcriptional regulator</fullName>
    </submittedName>
</protein>
<comment type="caution">
    <text evidence="6">The sequence shown here is derived from an EMBL/GenBank/DDBJ whole genome shotgun (WGS) entry which is preliminary data.</text>
</comment>
<dbReference type="PANTHER" id="PTHR30537:SF3">
    <property type="entry name" value="TRANSCRIPTIONAL REGULATORY PROTEIN"/>
    <property type="match status" value="1"/>
</dbReference>
<dbReference type="Gene3D" id="1.10.10.10">
    <property type="entry name" value="Winged helix-like DNA-binding domain superfamily/Winged helix DNA-binding domain"/>
    <property type="match status" value="1"/>
</dbReference>
<dbReference type="Gene3D" id="3.40.190.290">
    <property type="match status" value="1"/>
</dbReference>
<dbReference type="Proteomes" id="UP001399917">
    <property type="component" value="Unassembled WGS sequence"/>
</dbReference>
<evidence type="ECO:0000256" key="3">
    <source>
        <dbReference type="ARBA" id="ARBA00023125"/>
    </source>
</evidence>
<evidence type="ECO:0000256" key="2">
    <source>
        <dbReference type="ARBA" id="ARBA00023015"/>
    </source>
</evidence>
<evidence type="ECO:0000259" key="5">
    <source>
        <dbReference type="PROSITE" id="PS50931"/>
    </source>
</evidence>
<evidence type="ECO:0000313" key="6">
    <source>
        <dbReference type="EMBL" id="GAA3859841.1"/>
    </source>
</evidence>
<feature type="domain" description="HTH lysR-type" evidence="5">
    <location>
        <begin position="8"/>
        <end position="65"/>
    </location>
</feature>
<keyword evidence="3" id="KW-0238">DNA-binding</keyword>
<dbReference type="SUPFAM" id="SSF53850">
    <property type="entry name" value="Periplasmic binding protein-like II"/>
    <property type="match status" value="1"/>
</dbReference>
<evidence type="ECO:0000256" key="4">
    <source>
        <dbReference type="ARBA" id="ARBA00023163"/>
    </source>
</evidence>
<dbReference type="InterPro" id="IPR005119">
    <property type="entry name" value="LysR_subst-bd"/>
</dbReference>
<accession>A0ABP7K044</accession>
<dbReference type="PROSITE" id="PS50931">
    <property type="entry name" value="HTH_LYSR"/>
    <property type="match status" value="1"/>
</dbReference>
<comment type="similarity">
    <text evidence="1">Belongs to the LysR transcriptional regulatory family.</text>
</comment>
<evidence type="ECO:0000313" key="7">
    <source>
        <dbReference type="Proteomes" id="UP001399917"/>
    </source>
</evidence>
<dbReference type="PRINTS" id="PR00039">
    <property type="entry name" value="HTHLYSR"/>
</dbReference>
<dbReference type="InterPro" id="IPR036388">
    <property type="entry name" value="WH-like_DNA-bd_sf"/>
</dbReference>
<dbReference type="InterPro" id="IPR036390">
    <property type="entry name" value="WH_DNA-bd_sf"/>
</dbReference>
<dbReference type="PANTHER" id="PTHR30537">
    <property type="entry name" value="HTH-TYPE TRANSCRIPTIONAL REGULATOR"/>
    <property type="match status" value="1"/>
</dbReference>
<gene>
    <name evidence="6" type="ORF">GCM10022404_08310</name>
</gene>
<dbReference type="RefSeq" id="WP_344843835.1">
    <property type="nucleotide sequence ID" value="NZ_BAABDF010000003.1"/>
</dbReference>
<reference evidence="7" key="1">
    <citation type="journal article" date="2019" name="Int. J. Syst. Evol. Microbiol.">
        <title>The Global Catalogue of Microorganisms (GCM) 10K type strain sequencing project: providing services to taxonomists for standard genome sequencing and annotation.</title>
        <authorList>
            <consortium name="The Broad Institute Genomics Platform"/>
            <consortium name="The Broad Institute Genome Sequencing Center for Infectious Disease"/>
            <person name="Wu L."/>
            <person name="Ma J."/>
        </authorList>
    </citation>
    <scope>NUCLEOTIDE SEQUENCE [LARGE SCALE GENOMIC DNA]</scope>
    <source>
        <strain evidence="7">JCM 17190</strain>
    </source>
</reference>
<keyword evidence="2" id="KW-0805">Transcription regulation</keyword>
<dbReference type="EMBL" id="BAABDF010000003">
    <property type="protein sequence ID" value="GAA3859841.1"/>
    <property type="molecule type" value="Genomic_DNA"/>
</dbReference>